<evidence type="ECO:0000313" key="3">
    <source>
        <dbReference type="EMBL" id="TPW75614.1"/>
    </source>
</evidence>
<comment type="similarity">
    <text evidence="1">Belongs to the F420H(2)-dependent quinone reductase family.</text>
</comment>
<evidence type="ECO:0000313" key="4">
    <source>
        <dbReference type="Proteomes" id="UP000316252"/>
    </source>
</evidence>
<protein>
    <submittedName>
        <fullName evidence="3">Nitroreductase family deazaflavin-dependent oxidoreductase</fullName>
    </submittedName>
</protein>
<dbReference type="GO" id="GO:0005886">
    <property type="term" value="C:plasma membrane"/>
    <property type="evidence" value="ECO:0007669"/>
    <property type="project" value="TreeGrafter"/>
</dbReference>
<dbReference type="RefSeq" id="WP_141162974.1">
    <property type="nucleotide sequence ID" value="NZ_VHQG01000002.1"/>
</dbReference>
<evidence type="ECO:0000256" key="1">
    <source>
        <dbReference type="ARBA" id="ARBA00008710"/>
    </source>
</evidence>
<dbReference type="Proteomes" id="UP000316252">
    <property type="component" value="Unassembled WGS sequence"/>
</dbReference>
<dbReference type="Pfam" id="PF04075">
    <property type="entry name" value="F420H2_quin_red"/>
    <property type="match status" value="1"/>
</dbReference>
<reference evidence="3 4" key="1">
    <citation type="submission" date="2019-06" db="EMBL/GenBank/DDBJ databases">
        <authorList>
            <person name="Li F."/>
        </authorList>
    </citation>
    <scope>NUCLEOTIDE SEQUENCE [LARGE SCALE GENOMIC DNA]</scope>
    <source>
        <strain evidence="3 4">10F1D-1</strain>
    </source>
</reference>
<proteinExistence type="inferred from homology"/>
<dbReference type="GO" id="GO:0070967">
    <property type="term" value="F:coenzyme F420 binding"/>
    <property type="evidence" value="ECO:0007669"/>
    <property type="project" value="TreeGrafter"/>
</dbReference>
<dbReference type="NCBIfam" id="TIGR00026">
    <property type="entry name" value="hi_GC_TIGR00026"/>
    <property type="match status" value="1"/>
</dbReference>
<dbReference type="InterPro" id="IPR012349">
    <property type="entry name" value="Split_barrel_FMN-bd"/>
</dbReference>
<comment type="catalytic activity">
    <reaction evidence="2">
        <text>oxidized coenzyme F420-(gamma-L-Glu)(n) + a quinol + H(+) = reduced coenzyme F420-(gamma-L-Glu)(n) + a quinone</text>
        <dbReference type="Rhea" id="RHEA:39663"/>
        <dbReference type="Rhea" id="RHEA-COMP:12939"/>
        <dbReference type="Rhea" id="RHEA-COMP:14378"/>
        <dbReference type="ChEBI" id="CHEBI:15378"/>
        <dbReference type="ChEBI" id="CHEBI:24646"/>
        <dbReference type="ChEBI" id="CHEBI:132124"/>
        <dbReference type="ChEBI" id="CHEBI:133980"/>
        <dbReference type="ChEBI" id="CHEBI:139511"/>
    </reaction>
</comment>
<dbReference type="Gene3D" id="2.30.110.10">
    <property type="entry name" value="Electron Transport, Fmn-binding Protein, Chain A"/>
    <property type="match status" value="1"/>
</dbReference>
<keyword evidence="4" id="KW-1185">Reference proteome</keyword>
<gene>
    <name evidence="3" type="ORF">FJ657_06945</name>
</gene>
<dbReference type="OrthoDB" id="8225825at2"/>
<dbReference type="InterPro" id="IPR004378">
    <property type="entry name" value="F420H2_quin_Rdtase"/>
</dbReference>
<accession>A0A506XS95</accession>
<evidence type="ECO:0000256" key="2">
    <source>
        <dbReference type="ARBA" id="ARBA00049106"/>
    </source>
</evidence>
<dbReference type="PANTHER" id="PTHR39428:SF1">
    <property type="entry name" value="F420H(2)-DEPENDENT QUINONE REDUCTASE RV1261C"/>
    <property type="match status" value="1"/>
</dbReference>
<dbReference type="PANTHER" id="PTHR39428">
    <property type="entry name" value="F420H(2)-DEPENDENT QUINONE REDUCTASE RV1261C"/>
    <property type="match status" value="1"/>
</dbReference>
<organism evidence="3 4">
    <name type="scientific">Schumannella soli</name>
    <dbReference type="NCBI Taxonomy" id="2590779"/>
    <lineage>
        <taxon>Bacteria</taxon>
        <taxon>Bacillati</taxon>
        <taxon>Actinomycetota</taxon>
        <taxon>Actinomycetes</taxon>
        <taxon>Micrococcales</taxon>
        <taxon>Microbacteriaceae</taxon>
        <taxon>Schumannella</taxon>
    </lineage>
</organism>
<name>A0A506XS95_9MICO</name>
<dbReference type="EMBL" id="VHQG01000002">
    <property type="protein sequence ID" value="TPW75614.1"/>
    <property type="molecule type" value="Genomic_DNA"/>
</dbReference>
<sequence>MLPRALRPAVAWFSRTKLFRTVGPSVMPGFERALTVATGGRVISSGLIVPSLELHTTGARSGERRSVKLMCCPTRGGWYVTGSNFARSAHPAWTANLFAHPDAAITINLVTIPVRASLVAEDRREEVWAELEANWPGYRGYERTAQRELRIFRLEPALEREAV</sequence>
<dbReference type="GO" id="GO:0016491">
    <property type="term" value="F:oxidoreductase activity"/>
    <property type="evidence" value="ECO:0007669"/>
    <property type="project" value="InterPro"/>
</dbReference>
<comment type="caution">
    <text evidence="3">The sequence shown here is derived from an EMBL/GenBank/DDBJ whole genome shotgun (WGS) entry which is preliminary data.</text>
</comment>
<dbReference type="AlphaFoldDB" id="A0A506XS95"/>